<feature type="region of interest" description="Disordered" evidence="1">
    <location>
        <begin position="166"/>
        <end position="188"/>
    </location>
</feature>
<reference evidence="2" key="1">
    <citation type="submission" date="2014-11" db="EMBL/GenBank/DDBJ databases">
        <authorList>
            <person name="Amaro Gonzalez C."/>
        </authorList>
    </citation>
    <scope>NUCLEOTIDE SEQUENCE</scope>
</reference>
<evidence type="ECO:0000313" key="2">
    <source>
        <dbReference type="EMBL" id="JAI04814.1"/>
    </source>
</evidence>
<dbReference type="EMBL" id="GBXM01003764">
    <property type="protein sequence ID" value="JAI04814.1"/>
    <property type="molecule type" value="Transcribed_RNA"/>
</dbReference>
<organism evidence="2">
    <name type="scientific">Anguilla anguilla</name>
    <name type="common">European freshwater eel</name>
    <name type="synonym">Muraena anguilla</name>
    <dbReference type="NCBI Taxonomy" id="7936"/>
    <lineage>
        <taxon>Eukaryota</taxon>
        <taxon>Metazoa</taxon>
        <taxon>Chordata</taxon>
        <taxon>Craniata</taxon>
        <taxon>Vertebrata</taxon>
        <taxon>Euteleostomi</taxon>
        <taxon>Actinopterygii</taxon>
        <taxon>Neopterygii</taxon>
        <taxon>Teleostei</taxon>
        <taxon>Anguilliformes</taxon>
        <taxon>Anguillidae</taxon>
        <taxon>Anguilla</taxon>
    </lineage>
</organism>
<reference evidence="2" key="2">
    <citation type="journal article" date="2015" name="Fish Shellfish Immunol.">
        <title>Early steps in the European eel (Anguilla anguilla)-Vibrio vulnificus interaction in the gills: Role of the RtxA13 toxin.</title>
        <authorList>
            <person name="Callol A."/>
            <person name="Pajuelo D."/>
            <person name="Ebbesson L."/>
            <person name="Teles M."/>
            <person name="MacKenzie S."/>
            <person name="Amaro C."/>
        </authorList>
    </citation>
    <scope>NUCLEOTIDE SEQUENCE</scope>
</reference>
<proteinExistence type="predicted"/>
<name>A0A0E9XT24_ANGAN</name>
<protein>
    <submittedName>
        <fullName evidence="2">Uncharacterized protein</fullName>
    </submittedName>
</protein>
<accession>A0A0E9XT24</accession>
<dbReference type="AlphaFoldDB" id="A0A0E9XT24"/>
<sequence>MFPKGLLHGDVWVQKLQRVFGQDTIVDQLVFANDVGERQSAEALFCIRDNRTELYVSVIALVHPGEGDPSQMTLAETQQKSPHLPVLQQNPLSLLSHKSHDAPIHPEILQVFLDEFQDGVQPRPKSERPPRKVLLTEHSPRNLTVIVGGLWTQKFISQHAQLFPVEPKPDKGGELPVENLRQLSPGAT</sequence>
<evidence type="ECO:0000256" key="1">
    <source>
        <dbReference type="SAM" id="MobiDB-lite"/>
    </source>
</evidence>